<evidence type="ECO:0000313" key="2">
    <source>
        <dbReference type="EMBL" id="OIJ13834.1"/>
    </source>
</evidence>
<keyword evidence="1" id="KW-0732">Signal</keyword>
<name>A0A1S2LNC5_9BACI</name>
<sequence length="463" mass="51537">MNLKSLKILLVLLLLFTTFSPTLASNDKGTKINGKYEVIKEIISDAITAKKGNEEFLGIKGKPKNIFLIPNLDIKDKMVDGIIYGEVTGNVVVKLENRAINLNVNGDLEKFEVNNSETYFGPLHATLKHKGEEYPAYLGFFYDLTNDDVTSSLTIGYIDASVGNAHIMFGDISTNYKATMDLIFERREKEQSSYESDFDDQTKVNDEKEEQVFSIMSTAEYNYKAGGHVHTLNNTTVGSGTNNTWVLYGFVYAQDGNLGGGRTGNGYVHLNSYTNSKNVERYVTSLGGRDVDAYVDKIFIDYEARNSTLNNVNLWTNDTWRLDWWNPQASQKISSMSMSVKNLQGTLVTLLINGFIAAHNSSLPVSVATTTYGGKTKKVSHTFNMRLSNDSDFSTTSWSAEPTYTSNNGRGVGTKYEYRSDLGGARGTTVARFRANWLVSSSTNYYQGYYGSTTLERAIVLDL</sequence>
<gene>
    <name evidence="2" type="ORF">BKP35_08645</name>
</gene>
<organism evidence="2 3">
    <name type="scientific">Anaerobacillus arseniciselenatis</name>
    <dbReference type="NCBI Taxonomy" id="85682"/>
    <lineage>
        <taxon>Bacteria</taxon>
        <taxon>Bacillati</taxon>
        <taxon>Bacillota</taxon>
        <taxon>Bacilli</taxon>
        <taxon>Bacillales</taxon>
        <taxon>Bacillaceae</taxon>
        <taxon>Anaerobacillus</taxon>
    </lineage>
</organism>
<reference evidence="2 3" key="1">
    <citation type="submission" date="2016-10" db="EMBL/GenBank/DDBJ databases">
        <title>Draft genome sequences of four alkaliphilic bacteria belonging to the Anaerobacillus genus.</title>
        <authorList>
            <person name="Bassil N.M."/>
            <person name="Lloyd J.R."/>
        </authorList>
    </citation>
    <scope>NUCLEOTIDE SEQUENCE [LARGE SCALE GENOMIC DNA]</scope>
    <source>
        <strain evidence="2 3">DSM 15340</strain>
    </source>
</reference>
<accession>A0A1S2LNC5</accession>
<dbReference type="RefSeq" id="WP_071312944.1">
    <property type="nucleotide sequence ID" value="NZ_MLQQ01000013.1"/>
</dbReference>
<evidence type="ECO:0000313" key="3">
    <source>
        <dbReference type="Proteomes" id="UP000180098"/>
    </source>
</evidence>
<protein>
    <submittedName>
        <fullName evidence="2">Uncharacterized protein</fullName>
    </submittedName>
</protein>
<comment type="caution">
    <text evidence="2">The sequence shown here is derived from an EMBL/GenBank/DDBJ whole genome shotgun (WGS) entry which is preliminary data.</text>
</comment>
<dbReference type="EMBL" id="MLQQ01000013">
    <property type="protein sequence ID" value="OIJ13834.1"/>
    <property type="molecule type" value="Genomic_DNA"/>
</dbReference>
<keyword evidence="3" id="KW-1185">Reference proteome</keyword>
<dbReference type="AlphaFoldDB" id="A0A1S2LNC5"/>
<feature type="chain" id="PRO_5010247834" evidence="1">
    <location>
        <begin position="25"/>
        <end position="463"/>
    </location>
</feature>
<feature type="signal peptide" evidence="1">
    <location>
        <begin position="1"/>
        <end position="24"/>
    </location>
</feature>
<dbReference type="Proteomes" id="UP000180098">
    <property type="component" value="Unassembled WGS sequence"/>
</dbReference>
<evidence type="ECO:0000256" key="1">
    <source>
        <dbReference type="SAM" id="SignalP"/>
    </source>
</evidence>
<proteinExistence type="predicted"/>